<keyword evidence="2" id="KW-1185">Reference proteome</keyword>
<evidence type="ECO:0000313" key="2">
    <source>
        <dbReference type="Proteomes" id="UP000276133"/>
    </source>
</evidence>
<accession>A0A3M7QAN5</accession>
<reference evidence="1 2" key="1">
    <citation type="journal article" date="2018" name="Sci. Rep.">
        <title>Genomic signatures of local adaptation to the degree of environmental predictability in rotifers.</title>
        <authorList>
            <person name="Franch-Gras L."/>
            <person name="Hahn C."/>
            <person name="Garcia-Roger E.M."/>
            <person name="Carmona M.J."/>
            <person name="Serra M."/>
            <person name="Gomez A."/>
        </authorList>
    </citation>
    <scope>NUCLEOTIDE SEQUENCE [LARGE SCALE GENOMIC DNA]</scope>
    <source>
        <strain evidence="1">HYR1</strain>
    </source>
</reference>
<evidence type="ECO:0000313" key="1">
    <source>
        <dbReference type="EMBL" id="RNA08031.1"/>
    </source>
</evidence>
<organism evidence="1 2">
    <name type="scientific">Brachionus plicatilis</name>
    <name type="common">Marine rotifer</name>
    <name type="synonym">Brachionus muelleri</name>
    <dbReference type="NCBI Taxonomy" id="10195"/>
    <lineage>
        <taxon>Eukaryota</taxon>
        <taxon>Metazoa</taxon>
        <taxon>Spiralia</taxon>
        <taxon>Gnathifera</taxon>
        <taxon>Rotifera</taxon>
        <taxon>Eurotatoria</taxon>
        <taxon>Monogononta</taxon>
        <taxon>Pseudotrocha</taxon>
        <taxon>Ploima</taxon>
        <taxon>Brachionidae</taxon>
        <taxon>Brachionus</taxon>
    </lineage>
</organism>
<dbReference type="EMBL" id="REGN01006869">
    <property type="protein sequence ID" value="RNA08031.1"/>
    <property type="molecule type" value="Genomic_DNA"/>
</dbReference>
<gene>
    <name evidence="1" type="ORF">BpHYR1_021336</name>
</gene>
<protein>
    <submittedName>
        <fullName evidence="1">Uncharacterized protein</fullName>
    </submittedName>
</protein>
<dbReference type="AlphaFoldDB" id="A0A3M7QAN5"/>
<dbReference type="Proteomes" id="UP000276133">
    <property type="component" value="Unassembled WGS sequence"/>
</dbReference>
<comment type="caution">
    <text evidence="1">The sequence shown here is derived from an EMBL/GenBank/DDBJ whole genome shotgun (WGS) entry which is preliminary data.</text>
</comment>
<name>A0A3M7QAN5_BRAPC</name>
<sequence>MRPQKNSRRRMLRVSQHLDVRISALLGQQILDPVAEQADGKGDLFEQHHIHLDSFAGLFQQNLVQSVLQVLVRPLQKQLRTKPPVCNEYFLFGIVQSVHHMLHVLGRVNVPLAQLVLSNRSIGAVGQEGIIAEASSGRVQTMCDLISLQIAYFYGVVGARFYFCFAAKGPIDHHGKADQVIQLGVCVDNVSVFENEPAFGEAKFKLFTAEFYLTEVAVVDVVATDAAHKRERRDAQQLEGASVIPEWRICEHFVQVVGQVLAAFVDHLRADQIVVLVGKQRPLGLVVLFADVRARSAQVLLDQFGQGSMTLFYVLVGADHLPFEWAVCKSQCVVVRVEYVSAVFSLGCYAHSCGHLGQKYSLLVQIYSKSVMSKTYTHQDCQKLTPACYFRSLIKNSEWDELRNFSQFYTILKNLNTPHRLLLNFAMTFLNTRIQ</sequence>
<proteinExistence type="predicted"/>